<dbReference type="GO" id="GO:0030295">
    <property type="term" value="F:protein kinase activator activity"/>
    <property type="evidence" value="ECO:0007669"/>
    <property type="project" value="TreeGrafter"/>
</dbReference>
<dbReference type="GO" id="GO:0000156">
    <property type="term" value="F:phosphorelay response regulator activity"/>
    <property type="evidence" value="ECO:0007669"/>
    <property type="project" value="TreeGrafter"/>
</dbReference>
<dbReference type="GO" id="GO:0007234">
    <property type="term" value="P:osmosensory signaling via phosphorelay pathway"/>
    <property type="evidence" value="ECO:0007669"/>
    <property type="project" value="TreeGrafter"/>
</dbReference>
<evidence type="ECO:0000313" key="12">
    <source>
        <dbReference type="EMBL" id="PZD94967.1"/>
    </source>
</evidence>
<feature type="transmembrane region" description="Helical" evidence="10">
    <location>
        <begin position="261"/>
        <end position="283"/>
    </location>
</feature>
<dbReference type="SMART" id="SM00387">
    <property type="entry name" value="HATPase_c"/>
    <property type="match status" value="1"/>
</dbReference>
<dbReference type="EMBL" id="QKRB01000046">
    <property type="protein sequence ID" value="PZD94967.1"/>
    <property type="molecule type" value="Genomic_DNA"/>
</dbReference>
<dbReference type="InterPro" id="IPR004358">
    <property type="entry name" value="Sig_transdc_His_kin-like_C"/>
</dbReference>
<feature type="transmembrane region" description="Helical" evidence="10">
    <location>
        <begin position="12"/>
        <end position="34"/>
    </location>
</feature>
<proteinExistence type="predicted"/>
<organism evidence="12 13">
    <name type="scientific">Paenibacillus sambharensis</name>
    <dbReference type="NCBI Taxonomy" id="1803190"/>
    <lineage>
        <taxon>Bacteria</taxon>
        <taxon>Bacillati</taxon>
        <taxon>Bacillota</taxon>
        <taxon>Bacilli</taxon>
        <taxon>Bacillales</taxon>
        <taxon>Paenibacillaceae</taxon>
        <taxon>Paenibacillus</taxon>
    </lineage>
</organism>
<dbReference type="PROSITE" id="PS50109">
    <property type="entry name" value="HIS_KIN"/>
    <property type="match status" value="1"/>
</dbReference>
<name>A0A2W1LU21_9BACL</name>
<comment type="catalytic activity">
    <reaction evidence="1">
        <text>ATP + protein L-histidine = ADP + protein N-phospho-L-histidine.</text>
        <dbReference type="EC" id="2.7.13.3"/>
    </reaction>
</comment>
<dbReference type="Pfam" id="PF02518">
    <property type="entry name" value="HATPase_c"/>
    <property type="match status" value="1"/>
</dbReference>
<keyword evidence="10" id="KW-0812">Transmembrane</keyword>
<dbReference type="InterPro" id="IPR005467">
    <property type="entry name" value="His_kinase_dom"/>
</dbReference>
<dbReference type="InterPro" id="IPR036097">
    <property type="entry name" value="HisK_dim/P_sf"/>
</dbReference>
<gene>
    <name evidence="12" type="ORF">DNH61_15095</name>
</gene>
<dbReference type="SMART" id="SM00388">
    <property type="entry name" value="HisKA"/>
    <property type="match status" value="1"/>
</dbReference>
<dbReference type="CDD" id="cd00082">
    <property type="entry name" value="HisKA"/>
    <property type="match status" value="1"/>
</dbReference>
<keyword evidence="10" id="KW-0472">Membrane</keyword>
<comment type="subcellular location">
    <subcellularLocation>
        <location evidence="2">Membrane</location>
    </subcellularLocation>
</comment>
<dbReference type="InterPro" id="IPR003661">
    <property type="entry name" value="HisK_dim/P_dom"/>
</dbReference>
<evidence type="ECO:0000256" key="4">
    <source>
        <dbReference type="ARBA" id="ARBA00022553"/>
    </source>
</evidence>
<dbReference type="OrthoDB" id="368131at2"/>
<dbReference type="EC" id="2.7.13.3" evidence="3"/>
<dbReference type="SUPFAM" id="SSF47384">
    <property type="entry name" value="Homodimeric domain of signal transducing histidine kinase"/>
    <property type="match status" value="1"/>
</dbReference>
<keyword evidence="10" id="KW-1133">Transmembrane helix</keyword>
<dbReference type="Pfam" id="PF00512">
    <property type="entry name" value="HisKA"/>
    <property type="match status" value="1"/>
</dbReference>
<dbReference type="Proteomes" id="UP000249522">
    <property type="component" value="Unassembled WGS sequence"/>
</dbReference>
<evidence type="ECO:0000256" key="6">
    <source>
        <dbReference type="ARBA" id="ARBA00022741"/>
    </source>
</evidence>
<dbReference type="Gene3D" id="3.30.565.10">
    <property type="entry name" value="Histidine kinase-like ATPase, C-terminal domain"/>
    <property type="match status" value="1"/>
</dbReference>
<keyword evidence="7 12" id="KW-0418">Kinase</keyword>
<reference evidence="12 13" key="1">
    <citation type="submission" date="2018-06" db="EMBL/GenBank/DDBJ databases">
        <title>Paenibacillus imtechensis sp. nov.</title>
        <authorList>
            <person name="Pinnaka A.K."/>
            <person name="Singh H."/>
            <person name="Kaur M."/>
        </authorList>
    </citation>
    <scope>NUCLEOTIDE SEQUENCE [LARGE SCALE GENOMIC DNA]</scope>
    <source>
        <strain evidence="12 13">SMB1</strain>
    </source>
</reference>
<evidence type="ECO:0000256" key="10">
    <source>
        <dbReference type="SAM" id="Phobius"/>
    </source>
</evidence>
<evidence type="ECO:0000256" key="8">
    <source>
        <dbReference type="ARBA" id="ARBA00022840"/>
    </source>
</evidence>
<comment type="caution">
    <text evidence="12">The sequence shown here is derived from an EMBL/GenBank/DDBJ whole genome shotgun (WGS) entry which is preliminary data.</text>
</comment>
<evidence type="ECO:0000256" key="1">
    <source>
        <dbReference type="ARBA" id="ARBA00000085"/>
    </source>
</evidence>
<dbReference type="GO" id="GO:0000155">
    <property type="term" value="F:phosphorelay sensor kinase activity"/>
    <property type="evidence" value="ECO:0007669"/>
    <property type="project" value="InterPro"/>
</dbReference>
<feature type="domain" description="Histidine kinase" evidence="11">
    <location>
        <begin position="367"/>
        <end position="589"/>
    </location>
</feature>
<dbReference type="PRINTS" id="PR00344">
    <property type="entry name" value="BCTRLSENSOR"/>
</dbReference>
<evidence type="ECO:0000256" key="7">
    <source>
        <dbReference type="ARBA" id="ARBA00022777"/>
    </source>
</evidence>
<dbReference type="PANTHER" id="PTHR42878">
    <property type="entry name" value="TWO-COMPONENT HISTIDINE KINASE"/>
    <property type="match status" value="1"/>
</dbReference>
<dbReference type="Gene3D" id="1.10.287.130">
    <property type="match status" value="1"/>
</dbReference>
<keyword evidence="4" id="KW-0597">Phosphoprotein</keyword>
<dbReference type="RefSeq" id="WP_111147515.1">
    <property type="nucleotide sequence ID" value="NZ_QKRB01000046.1"/>
</dbReference>
<keyword evidence="5" id="KW-0808">Transferase</keyword>
<dbReference type="InterPro" id="IPR003594">
    <property type="entry name" value="HATPase_dom"/>
</dbReference>
<evidence type="ECO:0000256" key="2">
    <source>
        <dbReference type="ARBA" id="ARBA00004370"/>
    </source>
</evidence>
<accession>A0A2W1LU21</accession>
<evidence type="ECO:0000256" key="3">
    <source>
        <dbReference type="ARBA" id="ARBA00012438"/>
    </source>
</evidence>
<evidence type="ECO:0000313" key="13">
    <source>
        <dbReference type="Proteomes" id="UP000249522"/>
    </source>
</evidence>
<dbReference type="PANTHER" id="PTHR42878:SF7">
    <property type="entry name" value="SENSOR HISTIDINE KINASE GLRK"/>
    <property type="match status" value="1"/>
</dbReference>
<dbReference type="InterPro" id="IPR036890">
    <property type="entry name" value="HATPase_C_sf"/>
</dbReference>
<keyword evidence="9" id="KW-0902">Two-component regulatory system</keyword>
<evidence type="ECO:0000256" key="9">
    <source>
        <dbReference type="ARBA" id="ARBA00023012"/>
    </source>
</evidence>
<keyword evidence="8" id="KW-0067">ATP-binding</keyword>
<evidence type="ECO:0000259" key="11">
    <source>
        <dbReference type="PROSITE" id="PS50109"/>
    </source>
</evidence>
<keyword evidence="6" id="KW-0547">Nucleotide-binding</keyword>
<dbReference type="AlphaFoldDB" id="A0A2W1LU21"/>
<dbReference type="GO" id="GO:0005524">
    <property type="term" value="F:ATP binding"/>
    <property type="evidence" value="ECO:0007669"/>
    <property type="project" value="UniProtKB-KW"/>
</dbReference>
<keyword evidence="13" id="KW-1185">Reference proteome</keyword>
<evidence type="ECO:0000256" key="5">
    <source>
        <dbReference type="ARBA" id="ARBA00022679"/>
    </source>
</evidence>
<dbReference type="SUPFAM" id="SSF55874">
    <property type="entry name" value="ATPase domain of HSP90 chaperone/DNA topoisomerase II/histidine kinase"/>
    <property type="match status" value="1"/>
</dbReference>
<dbReference type="CDD" id="cd00075">
    <property type="entry name" value="HATPase"/>
    <property type="match status" value="1"/>
</dbReference>
<sequence>MNIKRRLTLRFILQLAAVGGLVLVIAGTAIYWMLLQYAEISLTRDFATVGLESLVETSRITPEGLAEFDPELLKQVEASGGWLQSLDESGRVVASYHVPEDVPDAYDPGQLVAYWNGSADFPYRTYLWIREKDGVMLTLLYGVPDTASRLLKTAVLAGPEAEGEKLMLPAKLEQSLEQAGASLLLLDRTGVVRAAFGSRIQAPERFSPQELALQTRYPERYGFDASLHYNEENGQTLVLRVPLDRAAQPGEQPLIPEEARIVLTGAGIVLAAMLILFGLLAVWNARNFGLPMIHMLSWLEALGSGRYDEPEGRRGQPRSRRPSGGWRSGYRVYADVLQSLSALSLTLKRNDEERARTEAIREEWIAGVTHDLKTPLSSVSGFSHMLAAEQYDWSADEVRSFATIMVEKTAYMDRLVSDLSLTSQLKSGARPPASEPVELNAFLKNAVKQAASHPRFDNSDVRFVPALQPVTIETYTPWLQRIVDNLTANALLHNPPGTSLTVSLQEDGSTGRGDPARVVIRFEDNGSGMDEEVAARLFDRYFKGTDTDSPSEGSGLGMAITKGLVEAMNGTITVETAKGRGTVIKLFFA</sequence>
<protein>
    <recommendedName>
        <fullName evidence="3">histidine kinase</fullName>
        <ecNumber evidence="3">2.7.13.3</ecNumber>
    </recommendedName>
</protein>
<dbReference type="InterPro" id="IPR050351">
    <property type="entry name" value="BphY/WalK/GraS-like"/>
</dbReference>